<reference evidence="1 2" key="1">
    <citation type="submission" date="2017-11" db="EMBL/GenBank/DDBJ databases">
        <title>Complete genome of Rhizobium leguminosarum Norway, an ineffective micro-symbiont.</title>
        <authorList>
            <person name="Hoffrichter A."/>
            <person name="Liang J."/>
            <person name="Brachmann A."/>
            <person name="Marin M."/>
        </authorList>
    </citation>
    <scope>NUCLEOTIDE SEQUENCE [LARGE SCALE GENOMIC DNA]</scope>
    <source>
        <strain evidence="1 2">Norway</strain>
    </source>
</reference>
<evidence type="ECO:0000313" key="2">
    <source>
        <dbReference type="Proteomes" id="UP000238523"/>
    </source>
</evidence>
<name>A0A2K9Z2T0_RHILE</name>
<organism evidence="1 2">
    <name type="scientific">Rhizobium leguminosarum</name>
    <dbReference type="NCBI Taxonomy" id="384"/>
    <lineage>
        <taxon>Bacteria</taxon>
        <taxon>Pseudomonadati</taxon>
        <taxon>Pseudomonadota</taxon>
        <taxon>Alphaproteobacteria</taxon>
        <taxon>Hyphomicrobiales</taxon>
        <taxon>Rhizobiaceae</taxon>
        <taxon>Rhizobium/Agrobacterium group</taxon>
        <taxon>Rhizobium</taxon>
    </lineage>
</organism>
<dbReference type="AlphaFoldDB" id="A0A2K9Z2T0"/>
<sequence>MGTIRKPETTFGKAKADVLSKMDPTYKRIDFAASILSSRWTS</sequence>
<protein>
    <submittedName>
        <fullName evidence="1">Uncharacterized protein</fullName>
    </submittedName>
</protein>
<accession>A0A2K9Z2T0</accession>
<gene>
    <name evidence="1" type="ORF">CUJ84_Chr002217</name>
</gene>
<dbReference type="Proteomes" id="UP000238523">
    <property type="component" value="Chromosome"/>
</dbReference>
<evidence type="ECO:0000313" key="1">
    <source>
        <dbReference type="EMBL" id="AUW42579.1"/>
    </source>
</evidence>
<proteinExistence type="predicted"/>
<dbReference type="EMBL" id="CP025012">
    <property type="protein sequence ID" value="AUW42579.1"/>
    <property type="molecule type" value="Genomic_DNA"/>
</dbReference>